<gene>
    <name evidence="1" type="ORF">PBLR_15783</name>
</gene>
<dbReference type="Proteomes" id="UP000304148">
    <property type="component" value="Chromosome"/>
</dbReference>
<evidence type="ECO:0000313" key="2">
    <source>
        <dbReference type="Proteomes" id="UP000304148"/>
    </source>
</evidence>
<dbReference type="EMBL" id="LS992241">
    <property type="protein sequence ID" value="SYX87353.1"/>
    <property type="molecule type" value="Genomic_DNA"/>
</dbReference>
<protein>
    <submittedName>
        <fullName evidence="1">Uncharacterized protein</fullName>
    </submittedName>
</protein>
<sequence length="56" mass="6351">MIQCLGKYILHKNIENERGELCGKKEMDDIYAALGTNGIAVISVRWFKYNDESSKG</sequence>
<proteinExistence type="predicted"/>
<dbReference type="AlphaFoldDB" id="A0A383RKH1"/>
<reference evidence="2" key="1">
    <citation type="submission" date="2018-08" db="EMBL/GenBank/DDBJ databases">
        <authorList>
            <person name="Chevrot R."/>
        </authorList>
    </citation>
    <scope>NUCLEOTIDE SEQUENCE [LARGE SCALE GENOMIC DNA]</scope>
</reference>
<name>A0A383RKH1_PAEAL</name>
<evidence type="ECO:0000313" key="1">
    <source>
        <dbReference type="EMBL" id="SYX87353.1"/>
    </source>
</evidence>
<organism evidence="1 2">
    <name type="scientific">Paenibacillus alvei</name>
    <name type="common">Bacillus alvei</name>
    <dbReference type="NCBI Taxonomy" id="44250"/>
    <lineage>
        <taxon>Bacteria</taxon>
        <taxon>Bacillati</taxon>
        <taxon>Bacillota</taxon>
        <taxon>Bacilli</taxon>
        <taxon>Bacillales</taxon>
        <taxon>Paenibacillaceae</taxon>
        <taxon>Paenibacillus</taxon>
    </lineage>
</organism>
<accession>A0A383RKH1</accession>